<dbReference type="RefSeq" id="WP_061257447.1">
    <property type="nucleotide sequence ID" value="NZ_JBFALK010000002.1"/>
</dbReference>
<proteinExistence type="predicted"/>
<accession>A0ABV3G8C0</accession>
<evidence type="ECO:0000313" key="2">
    <source>
        <dbReference type="Proteomes" id="UP001551675"/>
    </source>
</evidence>
<name>A0ABV3G8C0_MICGL</name>
<dbReference type="Pfam" id="PF19409">
    <property type="entry name" value="Thiopep_pre"/>
    <property type="match status" value="1"/>
</dbReference>
<gene>
    <name evidence="1" type="ORF">AB0I59_04190</name>
</gene>
<dbReference type="EMBL" id="JBFALK010000002">
    <property type="protein sequence ID" value="MEV0967811.1"/>
    <property type="molecule type" value="Genomic_DNA"/>
</dbReference>
<comment type="caution">
    <text evidence="1">The sequence shown here is derived from an EMBL/GenBank/DDBJ whole genome shotgun (WGS) entry which is preliminary data.</text>
</comment>
<reference evidence="1 2" key="1">
    <citation type="submission" date="2024-06" db="EMBL/GenBank/DDBJ databases">
        <title>The Natural Products Discovery Center: Release of the First 8490 Sequenced Strains for Exploring Actinobacteria Biosynthetic Diversity.</title>
        <authorList>
            <person name="Kalkreuter E."/>
            <person name="Kautsar S.A."/>
            <person name="Yang D."/>
            <person name="Bader C.D."/>
            <person name="Teijaro C.N."/>
            <person name="Fluegel L."/>
            <person name="Davis C.M."/>
            <person name="Simpson J.R."/>
            <person name="Lauterbach L."/>
            <person name="Steele A.D."/>
            <person name="Gui C."/>
            <person name="Meng S."/>
            <person name="Li G."/>
            <person name="Viehrig K."/>
            <person name="Ye F."/>
            <person name="Su P."/>
            <person name="Kiefer A.F."/>
            <person name="Nichols A."/>
            <person name="Cepeda A.J."/>
            <person name="Yan W."/>
            <person name="Fan B."/>
            <person name="Jiang Y."/>
            <person name="Adhikari A."/>
            <person name="Zheng C.-J."/>
            <person name="Schuster L."/>
            <person name="Cowan T.M."/>
            <person name="Smanski M.J."/>
            <person name="Chevrette M.G."/>
            <person name="De Carvalho L.P.S."/>
            <person name="Shen B."/>
        </authorList>
    </citation>
    <scope>NUCLEOTIDE SEQUENCE [LARGE SCALE GENOMIC DNA]</scope>
    <source>
        <strain evidence="1 2">NPDC050100</strain>
    </source>
</reference>
<protein>
    <submittedName>
        <fullName evidence="1">Thiomuracin/GE37468 family thiazolyl RiPP peptide</fullName>
    </submittedName>
</protein>
<sequence>MGASKALDFDLENLPMDVFELADSGLTIESLTAGHGLVEGGASGCALCSCSIACSSSSSS</sequence>
<keyword evidence="2" id="KW-1185">Reference proteome</keyword>
<evidence type="ECO:0000313" key="1">
    <source>
        <dbReference type="EMBL" id="MEV0967811.1"/>
    </source>
</evidence>
<dbReference type="Proteomes" id="UP001551675">
    <property type="component" value="Unassembled WGS sequence"/>
</dbReference>
<organism evidence="1 2">
    <name type="scientific">Microtetraspora glauca</name>
    <dbReference type="NCBI Taxonomy" id="1996"/>
    <lineage>
        <taxon>Bacteria</taxon>
        <taxon>Bacillati</taxon>
        <taxon>Actinomycetota</taxon>
        <taxon>Actinomycetes</taxon>
        <taxon>Streptosporangiales</taxon>
        <taxon>Streptosporangiaceae</taxon>
        <taxon>Microtetraspora</taxon>
    </lineage>
</organism>
<dbReference type="NCBIfam" id="NF033399">
    <property type="entry name" value="thiazolyl_GetA"/>
    <property type="match status" value="1"/>
</dbReference>